<sequence>MKFKFFRTVFPHPQPRWANLSLLFLRPHSGGRLRRPRQAFFPVSCLTGSGSSEGENFSSGIIQGAGQLRAPYSEWPEGGWLFRGHYMKSHSVGSLWRVM</sequence>
<evidence type="ECO:0000313" key="1">
    <source>
        <dbReference type="Ensembl" id="ENSPSNP00000000964.1"/>
    </source>
</evidence>
<keyword evidence="2" id="KW-1185">Reference proteome</keyword>
<name>A0A8C9AZ91_PHOSS</name>
<organism evidence="1 2">
    <name type="scientific">Phocoena sinus</name>
    <name type="common">Vaquita</name>
    <dbReference type="NCBI Taxonomy" id="42100"/>
    <lineage>
        <taxon>Eukaryota</taxon>
        <taxon>Metazoa</taxon>
        <taxon>Chordata</taxon>
        <taxon>Craniata</taxon>
        <taxon>Vertebrata</taxon>
        <taxon>Euteleostomi</taxon>
        <taxon>Mammalia</taxon>
        <taxon>Eutheria</taxon>
        <taxon>Laurasiatheria</taxon>
        <taxon>Artiodactyla</taxon>
        <taxon>Whippomorpha</taxon>
        <taxon>Cetacea</taxon>
        <taxon>Odontoceti</taxon>
        <taxon>Phocoenidae</taxon>
        <taxon>Phocoena</taxon>
    </lineage>
</organism>
<accession>A0A8C9AZ91</accession>
<reference evidence="1" key="1">
    <citation type="submission" date="2019-08" db="EMBL/GenBank/DDBJ databases">
        <title>Phocoena sinus (Vaquita) genome, mPhoSin1, primary haplotype.</title>
        <authorList>
            <person name="Morin P."/>
            <person name="Mountcastle J."/>
            <person name="Fungtammasan C."/>
            <person name="Rhie A."/>
            <person name="Rojas-Bracho L."/>
            <person name="Smith C.R."/>
            <person name="Taylor B.L."/>
            <person name="Gulland F.M.D."/>
            <person name="Musser W."/>
            <person name="Houck M."/>
            <person name="Haase B."/>
            <person name="Paez S."/>
            <person name="Howe K."/>
            <person name="Torrance J."/>
            <person name="Formenti G."/>
            <person name="Phillippy A."/>
            <person name="Ryder O."/>
            <person name="Jarvis E.D."/>
            <person name="Fedrigo O."/>
        </authorList>
    </citation>
    <scope>NUCLEOTIDE SEQUENCE [LARGE SCALE GENOMIC DNA]</scope>
</reference>
<dbReference type="Proteomes" id="UP000694554">
    <property type="component" value="Chromosome 6"/>
</dbReference>
<dbReference type="Ensembl" id="ENSPSNT00000001155.1">
    <property type="protein sequence ID" value="ENSPSNP00000000964.1"/>
    <property type="gene ID" value="ENSPSNG00000000805.1"/>
</dbReference>
<reference evidence="1" key="3">
    <citation type="submission" date="2025-09" db="UniProtKB">
        <authorList>
            <consortium name="Ensembl"/>
        </authorList>
    </citation>
    <scope>IDENTIFICATION</scope>
</reference>
<proteinExistence type="predicted"/>
<evidence type="ECO:0000313" key="2">
    <source>
        <dbReference type="Proteomes" id="UP000694554"/>
    </source>
</evidence>
<dbReference type="GeneTree" id="ENSGT01010000230301"/>
<reference evidence="1" key="2">
    <citation type="submission" date="2025-08" db="UniProtKB">
        <authorList>
            <consortium name="Ensembl"/>
        </authorList>
    </citation>
    <scope>IDENTIFICATION</scope>
</reference>
<protein>
    <submittedName>
        <fullName evidence="1">Uncharacterized protein</fullName>
    </submittedName>
</protein>
<dbReference type="AlphaFoldDB" id="A0A8C9AZ91"/>